<sequence length="92" mass="10787">MTNRVSHEQIMWIHEYNAYDRLARTPEKLYELIRPAHEHFEHTGRVPDWCGTDFLRGWAFYLARADRHAGAEGSHHEISAILEVLDSQDANE</sequence>
<dbReference type="Proteomes" id="UP000237822">
    <property type="component" value="Unassembled WGS sequence"/>
</dbReference>
<accession>A0A2T0U2U2</accession>
<protein>
    <submittedName>
        <fullName evidence="1">Uncharacterized protein</fullName>
    </submittedName>
</protein>
<dbReference type="OrthoDB" id="3679064at2"/>
<organism evidence="1 2">
    <name type="scientific">Knoellia remsis</name>
    <dbReference type="NCBI Taxonomy" id="407159"/>
    <lineage>
        <taxon>Bacteria</taxon>
        <taxon>Bacillati</taxon>
        <taxon>Actinomycetota</taxon>
        <taxon>Actinomycetes</taxon>
        <taxon>Micrococcales</taxon>
        <taxon>Intrasporangiaceae</taxon>
        <taxon>Knoellia</taxon>
    </lineage>
</organism>
<gene>
    <name evidence="1" type="ORF">BCF74_13421</name>
</gene>
<evidence type="ECO:0000313" key="2">
    <source>
        <dbReference type="Proteomes" id="UP000237822"/>
    </source>
</evidence>
<comment type="caution">
    <text evidence="1">The sequence shown here is derived from an EMBL/GenBank/DDBJ whole genome shotgun (WGS) entry which is preliminary data.</text>
</comment>
<evidence type="ECO:0000313" key="1">
    <source>
        <dbReference type="EMBL" id="PRY52242.1"/>
    </source>
</evidence>
<name>A0A2T0U2U2_9MICO</name>
<keyword evidence="2" id="KW-1185">Reference proteome</keyword>
<proteinExistence type="predicted"/>
<dbReference type="EMBL" id="PVTI01000034">
    <property type="protein sequence ID" value="PRY52242.1"/>
    <property type="molecule type" value="Genomic_DNA"/>
</dbReference>
<dbReference type="RefSeq" id="WP_106298861.1">
    <property type="nucleotide sequence ID" value="NZ_PVTI01000034.1"/>
</dbReference>
<reference evidence="1 2" key="1">
    <citation type="submission" date="2018-03" db="EMBL/GenBank/DDBJ databases">
        <title>Genomic Encyclopedia of Archaeal and Bacterial Type Strains, Phase II (KMG-II): from individual species to whole genera.</title>
        <authorList>
            <person name="Goeker M."/>
        </authorList>
    </citation>
    <scope>NUCLEOTIDE SEQUENCE [LARGE SCALE GENOMIC DNA]</scope>
    <source>
        <strain evidence="1 2">ATCC BAA-1496</strain>
    </source>
</reference>
<dbReference type="AlphaFoldDB" id="A0A2T0U2U2"/>